<dbReference type="Proteomes" id="UP000741863">
    <property type="component" value="Unassembled WGS sequence"/>
</dbReference>
<sequence>MPYSEIAVATTAIQIITILGVITIVSFLFYILIKALKKVND</sequence>
<comment type="caution">
    <text evidence="2">The sequence shown here is derived from an EMBL/GenBank/DDBJ whole genome shotgun (WGS) entry which is preliminary data.</text>
</comment>
<organism evidence="2 3">
    <name type="scientific">Geomicrobium sediminis</name>
    <dbReference type="NCBI Taxonomy" id="1347788"/>
    <lineage>
        <taxon>Bacteria</taxon>
        <taxon>Bacillati</taxon>
        <taxon>Bacillota</taxon>
        <taxon>Bacilli</taxon>
        <taxon>Bacillales</taxon>
        <taxon>Geomicrobium</taxon>
    </lineage>
</organism>
<keyword evidence="1" id="KW-1133">Transmembrane helix</keyword>
<evidence type="ECO:0008006" key="4">
    <source>
        <dbReference type="Google" id="ProtNLM"/>
    </source>
</evidence>
<evidence type="ECO:0000313" key="3">
    <source>
        <dbReference type="Proteomes" id="UP000741863"/>
    </source>
</evidence>
<keyword evidence="1" id="KW-0812">Transmembrane</keyword>
<evidence type="ECO:0000256" key="1">
    <source>
        <dbReference type="SAM" id="Phobius"/>
    </source>
</evidence>
<dbReference type="EMBL" id="JAFBEC010000001">
    <property type="protein sequence ID" value="MBM7631070.1"/>
    <property type="molecule type" value="Genomic_DNA"/>
</dbReference>
<gene>
    <name evidence="2" type="ORF">JOD17_000161</name>
</gene>
<feature type="transmembrane region" description="Helical" evidence="1">
    <location>
        <begin position="6"/>
        <end position="33"/>
    </location>
</feature>
<accession>A0ABS2P6N1</accession>
<keyword evidence="1" id="KW-0472">Membrane</keyword>
<keyword evidence="3" id="KW-1185">Reference proteome</keyword>
<name>A0ABS2P6N1_9BACL</name>
<proteinExistence type="predicted"/>
<evidence type="ECO:0000313" key="2">
    <source>
        <dbReference type="EMBL" id="MBM7631070.1"/>
    </source>
</evidence>
<dbReference type="RefSeq" id="WP_265182270.1">
    <property type="nucleotide sequence ID" value="NZ_JAFBEC010000001.1"/>
</dbReference>
<protein>
    <recommendedName>
        <fullName evidence="4">Holin-like toxin</fullName>
    </recommendedName>
</protein>
<reference evidence="2 3" key="1">
    <citation type="submission" date="2021-01" db="EMBL/GenBank/DDBJ databases">
        <title>Genomic Encyclopedia of Type Strains, Phase IV (KMG-IV): sequencing the most valuable type-strain genomes for metagenomic binning, comparative biology and taxonomic classification.</title>
        <authorList>
            <person name="Goeker M."/>
        </authorList>
    </citation>
    <scope>NUCLEOTIDE SEQUENCE [LARGE SCALE GENOMIC DNA]</scope>
    <source>
        <strain evidence="2 3">DSM 25540</strain>
    </source>
</reference>